<dbReference type="GO" id="GO:0016567">
    <property type="term" value="P:protein ubiquitination"/>
    <property type="evidence" value="ECO:0007669"/>
    <property type="project" value="InterPro"/>
</dbReference>
<dbReference type="CDD" id="cd01439">
    <property type="entry name" value="TCCD_inducible_PARP_like"/>
    <property type="match status" value="1"/>
</dbReference>
<dbReference type="PROSITE" id="PS50135">
    <property type="entry name" value="ZF_ZZ_2"/>
    <property type="match status" value="1"/>
</dbReference>
<comment type="caution">
    <text evidence="17">The sequence shown here is derived from an EMBL/GenBank/DDBJ whole genome shotgun (WGS) entry which is preliminary data.</text>
</comment>
<keyword evidence="5 13" id="KW-0808">Transferase</keyword>
<dbReference type="Gene3D" id="3.90.228.10">
    <property type="match status" value="1"/>
</dbReference>
<evidence type="ECO:0000256" key="9">
    <source>
        <dbReference type="ARBA" id="ARBA00022786"/>
    </source>
</evidence>
<dbReference type="InterPro" id="IPR040847">
    <property type="entry name" value="SH3_15"/>
</dbReference>
<evidence type="ECO:0000259" key="14">
    <source>
        <dbReference type="PROSITE" id="PS50135"/>
    </source>
</evidence>
<keyword evidence="18" id="KW-1185">Reference proteome</keyword>
<dbReference type="Proteomes" id="UP001195483">
    <property type="component" value="Unassembled WGS sequence"/>
</dbReference>
<dbReference type="InterPro" id="IPR012317">
    <property type="entry name" value="Poly(ADP-ribose)pol_cat_dom"/>
</dbReference>
<dbReference type="SMART" id="SM00291">
    <property type="entry name" value="ZnF_ZZ"/>
    <property type="match status" value="1"/>
</dbReference>
<evidence type="ECO:0000256" key="2">
    <source>
        <dbReference type="ARBA" id="ARBA00004496"/>
    </source>
</evidence>
<gene>
    <name evidence="17" type="ORF">CHS0354_004863</name>
</gene>
<dbReference type="GO" id="GO:0005737">
    <property type="term" value="C:cytoplasm"/>
    <property type="evidence" value="ECO:0007669"/>
    <property type="project" value="UniProtKB-SubCell"/>
</dbReference>
<dbReference type="PRINTS" id="PR01415">
    <property type="entry name" value="ANKYRIN"/>
</dbReference>
<comment type="catalytic activity">
    <reaction evidence="1">
        <text>S-ubiquitinyl-[E2 ubiquitin-conjugating enzyme]-L-cysteine + [acceptor protein]-L-lysine = [E2 ubiquitin-conjugating enzyme]-L-cysteine + N(6)-ubiquitinyl-[acceptor protein]-L-lysine.</text>
        <dbReference type="EC" id="2.3.2.27"/>
    </reaction>
</comment>
<dbReference type="PROSITE" id="PS01357">
    <property type="entry name" value="ZF_ZZ_1"/>
    <property type="match status" value="1"/>
</dbReference>
<feature type="domain" description="MIB/HERC2" evidence="16">
    <location>
        <begin position="146"/>
        <end position="225"/>
    </location>
</feature>
<protein>
    <recommendedName>
        <fullName evidence="13">Poly [ADP-ribose] polymerase</fullName>
        <shortName evidence="13">PARP</shortName>
        <ecNumber evidence="13">2.4.2.-</ecNumber>
    </recommendedName>
</protein>
<dbReference type="PANTHER" id="PTHR24202:SF4">
    <property type="entry name" value="E3 UBIQUITIN-PROTEIN LIGASE MIB2-RELATED"/>
    <property type="match status" value="1"/>
</dbReference>
<feature type="domain" description="PARP catalytic" evidence="15">
    <location>
        <begin position="786"/>
        <end position="990"/>
    </location>
</feature>
<evidence type="ECO:0000256" key="4">
    <source>
        <dbReference type="ARBA" id="ARBA00022490"/>
    </source>
</evidence>
<reference evidence="17" key="1">
    <citation type="journal article" date="2021" name="Genome Biol. Evol.">
        <title>A High-Quality Reference Genome for a Parasitic Bivalve with Doubly Uniparental Inheritance (Bivalvia: Unionida).</title>
        <authorList>
            <person name="Smith C.H."/>
        </authorList>
    </citation>
    <scope>NUCLEOTIDE SEQUENCE</scope>
    <source>
        <strain evidence="17">CHS0354</strain>
    </source>
</reference>
<dbReference type="Gene3D" id="2.30.30.40">
    <property type="entry name" value="SH3 Domains"/>
    <property type="match status" value="2"/>
</dbReference>
<feature type="repeat" description="ANK" evidence="11">
    <location>
        <begin position="540"/>
        <end position="572"/>
    </location>
</feature>
<dbReference type="GO" id="GO:0003950">
    <property type="term" value="F:NAD+ poly-ADP-ribosyltransferase activity"/>
    <property type="evidence" value="ECO:0007669"/>
    <property type="project" value="UniProtKB-UniRule"/>
</dbReference>
<evidence type="ECO:0000259" key="16">
    <source>
        <dbReference type="PROSITE" id="PS51416"/>
    </source>
</evidence>
<evidence type="ECO:0000256" key="12">
    <source>
        <dbReference type="PROSITE-ProRule" id="PRU00228"/>
    </source>
</evidence>
<dbReference type="SUPFAM" id="SSF57850">
    <property type="entry name" value="RING/U-box"/>
    <property type="match status" value="1"/>
</dbReference>
<dbReference type="PROSITE" id="PS51416">
    <property type="entry name" value="MIB_HERC2"/>
    <property type="match status" value="2"/>
</dbReference>
<feature type="repeat" description="ANK" evidence="11">
    <location>
        <begin position="711"/>
        <end position="749"/>
    </location>
</feature>
<evidence type="ECO:0000259" key="15">
    <source>
        <dbReference type="PROSITE" id="PS51059"/>
    </source>
</evidence>
<evidence type="ECO:0000256" key="6">
    <source>
        <dbReference type="ARBA" id="ARBA00022723"/>
    </source>
</evidence>
<comment type="pathway">
    <text evidence="3">Protein modification; protein ubiquitination.</text>
</comment>
<name>A0AAE0S9M6_9BIVA</name>
<feature type="repeat" description="ANK" evidence="11">
    <location>
        <begin position="473"/>
        <end position="505"/>
    </location>
</feature>
<evidence type="ECO:0000256" key="7">
    <source>
        <dbReference type="ARBA" id="ARBA00022737"/>
    </source>
</evidence>
<dbReference type="Pfam" id="PF18346">
    <property type="entry name" value="SH3_15"/>
    <property type="match status" value="1"/>
</dbReference>
<evidence type="ECO:0000256" key="8">
    <source>
        <dbReference type="ARBA" id="ARBA00022771"/>
    </source>
</evidence>
<dbReference type="GO" id="GO:0008270">
    <property type="term" value="F:zinc ion binding"/>
    <property type="evidence" value="ECO:0007669"/>
    <property type="project" value="UniProtKB-KW"/>
</dbReference>
<dbReference type="Pfam" id="PF06701">
    <property type="entry name" value="MIB_HERC2"/>
    <property type="match status" value="2"/>
</dbReference>
<dbReference type="EC" id="2.4.2.-" evidence="13"/>
<dbReference type="SUPFAM" id="SSF56399">
    <property type="entry name" value="ADP-ribosylation"/>
    <property type="match status" value="1"/>
</dbReference>
<evidence type="ECO:0000313" key="18">
    <source>
        <dbReference type="Proteomes" id="UP001195483"/>
    </source>
</evidence>
<keyword evidence="13" id="KW-0328">Glycosyltransferase</keyword>
<evidence type="ECO:0000256" key="1">
    <source>
        <dbReference type="ARBA" id="ARBA00000900"/>
    </source>
</evidence>
<dbReference type="Gene3D" id="3.30.60.90">
    <property type="match status" value="1"/>
</dbReference>
<dbReference type="SMART" id="SM00248">
    <property type="entry name" value="ANK"/>
    <property type="match status" value="8"/>
</dbReference>
<dbReference type="Pfam" id="PF00023">
    <property type="entry name" value="Ank"/>
    <property type="match status" value="1"/>
</dbReference>
<dbReference type="Pfam" id="PF12796">
    <property type="entry name" value="Ank_2"/>
    <property type="match status" value="3"/>
</dbReference>
<sequence>MEQLQWPEWMRAGVRVVRGPDWQLPTQDPKEGDLGTLIYVPKKVGDNKVSVVWDSGKERMYQSGATGKYELRAFDFAQVGIVHAGIQCTSCSVNPIRGMRWSCTDCNNVELCTKCYMNDKHNTNHGFVRRDTTKSEPVSLSKREDEKPIQALGVFENSKVIRGPHWRYRNQDGGDNKVGDVKAIIPVKDTFGNAFVTVRWQINNHVGEYRLGAEGYVDVVVFDPADGGKYYPEHLPLVGITQLRVGDKVKVNLSLNEFKKIQEDASVWDDGMKQCLNEEGTVIDLVNQTANSYHTSKADVQYRNGNKYLIMRSTLYRVVGFYKGGVVRIESSEDVLKNLQKLHGGLKFDRDILATKGKLGRVLKISQTGDLKVSVDKKQFVYSPVCCHPANDPKDVKSTPMVSDSSEEEEEGKTWKTFAIGMGEAIVNLMKGSDGTITVGEAIVEYAGTGKLELLRALLKKSPQQVNHKVAGGGRTALQLASYQGHDEIVKVLISHNADVNLADNAGNTPLLYAAFGKQPEVAEILVNSKGVNINSQNKSGVVPVYVAVNNADILSLKLLVKKGCDVSIQDKVGGDTPMHHAMSQKENQPRVLEIVLGSPTCKFSVKNKNGYNVLHEACEKNKVKAVEIILSKACQIVDETTPEGLTALHIATNNDFVEIVSLLLEKGKANPDLPDAQKRTPLMLAVSKGLKRIVEVLLQGGANINKQDDDGDTALHVILKHESKENYMGINIVYLLVENGADINLKNKEGKTAYDLMMDPSLKEGVIRVQKYAVSPAVSQNNTPLPSHWASMRVTDIIKVLLDPVDIDAAIRDEFSMVKKHFNETMSHAKIISIRRVQNALLWEHYTLQKKEMENKAGGAGRANEMHLYHGTNPDAVDLICHANFDFRMAGESTGARYGQGAYFASEARYSDAYATPDDKKHKFMFVAKVLVGKYCLGYQEYKKPPYLDDENKKKGTYDTCVNHILHPNVYCVFDKNQYYPEYLVEYEL</sequence>
<dbReference type="PROSITE" id="PS50297">
    <property type="entry name" value="ANK_REP_REGION"/>
    <property type="match status" value="5"/>
</dbReference>
<keyword evidence="13" id="KW-0520">NAD</keyword>
<evidence type="ECO:0000313" key="17">
    <source>
        <dbReference type="EMBL" id="KAK3587573.1"/>
    </source>
</evidence>
<organism evidence="17 18">
    <name type="scientific">Potamilus streckersoni</name>
    <dbReference type="NCBI Taxonomy" id="2493646"/>
    <lineage>
        <taxon>Eukaryota</taxon>
        <taxon>Metazoa</taxon>
        <taxon>Spiralia</taxon>
        <taxon>Lophotrochozoa</taxon>
        <taxon>Mollusca</taxon>
        <taxon>Bivalvia</taxon>
        <taxon>Autobranchia</taxon>
        <taxon>Heteroconchia</taxon>
        <taxon>Palaeoheterodonta</taxon>
        <taxon>Unionida</taxon>
        <taxon>Unionoidea</taxon>
        <taxon>Unionidae</taxon>
        <taxon>Ambleminae</taxon>
        <taxon>Lampsilini</taxon>
        <taxon>Potamilus</taxon>
    </lineage>
</organism>
<evidence type="ECO:0000256" key="3">
    <source>
        <dbReference type="ARBA" id="ARBA00004906"/>
    </source>
</evidence>
<reference evidence="17" key="2">
    <citation type="journal article" date="2021" name="Genome Biol. Evol.">
        <title>Developing a high-quality reference genome for a parasitic bivalve with doubly uniparental inheritance (Bivalvia: Unionida).</title>
        <authorList>
            <person name="Smith C.H."/>
        </authorList>
    </citation>
    <scope>NUCLEOTIDE SEQUENCE</scope>
    <source>
        <strain evidence="17">CHS0354</strain>
        <tissue evidence="17">Mantle</tissue>
    </source>
</reference>
<keyword evidence="6" id="KW-0479">Metal-binding</keyword>
<keyword evidence="10" id="KW-0862">Zinc</keyword>
<keyword evidence="8 12" id="KW-0863">Zinc-finger</keyword>
<feature type="repeat" description="ANK" evidence="11">
    <location>
        <begin position="678"/>
        <end position="710"/>
    </location>
</feature>
<accession>A0AAE0S9M6</accession>
<dbReference type="PROSITE" id="PS51059">
    <property type="entry name" value="PARP_CATALYTIC"/>
    <property type="match status" value="1"/>
</dbReference>
<dbReference type="InterPro" id="IPR037252">
    <property type="entry name" value="Mib_Herc2_sf"/>
</dbReference>
<dbReference type="PANTHER" id="PTHR24202">
    <property type="entry name" value="E3 UBIQUITIN-PROTEIN LIGASE MIB2"/>
    <property type="match status" value="1"/>
</dbReference>
<proteinExistence type="predicted"/>
<dbReference type="EMBL" id="JAEAOA010000355">
    <property type="protein sequence ID" value="KAK3587573.1"/>
    <property type="molecule type" value="Genomic_DNA"/>
</dbReference>
<evidence type="ECO:0000256" key="10">
    <source>
        <dbReference type="ARBA" id="ARBA00022833"/>
    </source>
</evidence>
<dbReference type="InterPro" id="IPR010606">
    <property type="entry name" value="Mib_Herc2"/>
</dbReference>
<dbReference type="Pfam" id="PF00644">
    <property type="entry name" value="PARP"/>
    <property type="match status" value="1"/>
</dbReference>
<dbReference type="InterPro" id="IPR000433">
    <property type="entry name" value="Znf_ZZ"/>
</dbReference>
<comment type="subcellular location">
    <subcellularLocation>
        <location evidence="2">Cytoplasm</location>
    </subcellularLocation>
</comment>
<keyword evidence="11" id="KW-0040">ANK repeat</keyword>
<feature type="domain" description="MIB/HERC2" evidence="16">
    <location>
        <begin position="2"/>
        <end position="77"/>
    </location>
</feature>
<dbReference type="AlphaFoldDB" id="A0AAE0S9M6"/>
<dbReference type="InterPro" id="IPR043145">
    <property type="entry name" value="Znf_ZZ_sf"/>
</dbReference>
<dbReference type="Pfam" id="PF00569">
    <property type="entry name" value="ZZ"/>
    <property type="match status" value="1"/>
</dbReference>
<evidence type="ECO:0000256" key="5">
    <source>
        <dbReference type="ARBA" id="ARBA00022679"/>
    </source>
</evidence>
<feature type="repeat" description="ANK" evidence="11">
    <location>
        <begin position="644"/>
        <end position="668"/>
    </location>
</feature>
<keyword evidence="7" id="KW-0677">Repeat</keyword>
<reference evidence="17" key="3">
    <citation type="submission" date="2023-05" db="EMBL/GenBank/DDBJ databases">
        <authorList>
            <person name="Smith C.H."/>
        </authorList>
    </citation>
    <scope>NUCLEOTIDE SEQUENCE</scope>
    <source>
        <strain evidence="17">CHS0354</strain>
        <tissue evidence="17">Mantle</tissue>
    </source>
</reference>
<dbReference type="InterPro" id="IPR036770">
    <property type="entry name" value="Ankyrin_rpt-contain_sf"/>
</dbReference>
<keyword evidence="9" id="KW-0833">Ubl conjugation pathway</keyword>
<keyword evidence="4" id="KW-0963">Cytoplasm</keyword>
<dbReference type="InterPro" id="IPR002110">
    <property type="entry name" value="Ankyrin_rpt"/>
</dbReference>
<evidence type="ECO:0000256" key="13">
    <source>
        <dbReference type="RuleBase" id="RU362114"/>
    </source>
</evidence>
<dbReference type="PROSITE" id="PS50088">
    <property type="entry name" value="ANK_REPEAT"/>
    <property type="match status" value="5"/>
</dbReference>
<dbReference type="GO" id="GO:0061630">
    <property type="term" value="F:ubiquitin protein ligase activity"/>
    <property type="evidence" value="ECO:0007669"/>
    <property type="project" value="UniProtKB-EC"/>
</dbReference>
<dbReference type="SUPFAM" id="SSF48403">
    <property type="entry name" value="Ankyrin repeat"/>
    <property type="match status" value="1"/>
</dbReference>
<dbReference type="SUPFAM" id="SSF159034">
    <property type="entry name" value="Mib/herc2 domain-like"/>
    <property type="match status" value="2"/>
</dbReference>
<evidence type="ECO:0000256" key="11">
    <source>
        <dbReference type="PROSITE-ProRule" id="PRU00023"/>
    </source>
</evidence>
<feature type="domain" description="ZZ-type" evidence="14">
    <location>
        <begin position="83"/>
        <end position="135"/>
    </location>
</feature>
<dbReference type="Gene3D" id="1.25.40.20">
    <property type="entry name" value="Ankyrin repeat-containing domain"/>
    <property type="match status" value="3"/>
</dbReference>